<dbReference type="InterPro" id="IPR006597">
    <property type="entry name" value="Sel1-like"/>
</dbReference>
<sequence>MSSNKIIDINISIDDENYLKNLIIKFRNNIIKSYDFENFEKISTNWIKTSLESNDKDPEIFLKIMENHKENKSWFTSLIGYFYQFGIGCNLNREKALDCYLIAINNNINYDSLDIINKNQLPLIVKNNGVFSLLRNSNTIIGKYLLSLFYYKDFINNILSVTDFEQNKLVFLLKLDGNSELEVQFNLTICRKDGNVDYKKVFELLLSLAEKKNLDAKYNLAICYMDGIGTQKDKEKAFDLFLESAIQPYKSTVRSRLRRIFKNDLESAISNNSIAQYRVAQYRSNLCGSCYECGKGTDKNEIEAFKWYLKSAEKDVKSQSYIGYCYLKGYGIDKNETKAFKWYLKSAKNGDAMSQNNVGYCYDHGIGIDKDETKAFEWYTKSAIKGCNDGQYNLGYCYENGKGTDKNEIKAFEWYTKAAEYNNTVAQNNLGDCYKYGKGTDKDEKKAFEWYLISAEQGYKMGQNNVGYCYKHGCGTGKNQDIATQWFQRAAKSAVAQNNLQTCKYGVEIAIKDLL</sequence>
<organism evidence="2 3">
    <name type="scientific">Rhizophagus irregularis (strain DAOM 197198w)</name>
    <name type="common">Glomus intraradices</name>
    <dbReference type="NCBI Taxonomy" id="1432141"/>
    <lineage>
        <taxon>Eukaryota</taxon>
        <taxon>Fungi</taxon>
        <taxon>Fungi incertae sedis</taxon>
        <taxon>Mucoromycota</taxon>
        <taxon>Glomeromycotina</taxon>
        <taxon>Glomeromycetes</taxon>
        <taxon>Glomerales</taxon>
        <taxon>Glomeraceae</taxon>
        <taxon>Rhizophagus</taxon>
    </lineage>
</organism>
<evidence type="ECO:0000313" key="2">
    <source>
        <dbReference type="EMBL" id="EXX70696.1"/>
    </source>
</evidence>
<dbReference type="Pfam" id="PF08238">
    <property type="entry name" value="Sel1"/>
    <property type="match status" value="8"/>
</dbReference>
<dbReference type="SMART" id="SM00671">
    <property type="entry name" value="SEL1"/>
    <property type="match status" value="8"/>
</dbReference>
<dbReference type="EMBL" id="JEMT01016508">
    <property type="protein sequence ID" value="EXX70696.1"/>
    <property type="molecule type" value="Genomic_DNA"/>
</dbReference>
<name>A0A015LDU9_RHIIW</name>
<evidence type="ECO:0000313" key="3">
    <source>
        <dbReference type="Proteomes" id="UP000022910"/>
    </source>
</evidence>
<dbReference type="InterPro" id="IPR050767">
    <property type="entry name" value="Sel1_AlgK"/>
</dbReference>
<proteinExistence type="inferred from homology"/>
<keyword evidence="3" id="KW-1185">Reference proteome</keyword>
<dbReference type="AlphaFoldDB" id="A0A015LDU9"/>
<dbReference type="OrthoDB" id="272077at2759"/>
<evidence type="ECO:0000256" key="1">
    <source>
        <dbReference type="ARBA" id="ARBA00038101"/>
    </source>
</evidence>
<dbReference type="Proteomes" id="UP000022910">
    <property type="component" value="Unassembled WGS sequence"/>
</dbReference>
<comment type="similarity">
    <text evidence="1">Belongs to the sel-1 family.</text>
</comment>
<reference evidence="2 3" key="1">
    <citation type="submission" date="2014-02" db="EMBL/GenBank/DDBJ databases">
        <title>Single nucleus genome sequencing reveals high similarity among nuclei of an endomycorrhizal fungus.</title>
        <authorList>
            <person name="Lin K."/>
            <person name="Geurts R."/>
            <person name="Zhang Z."/>
            <person name="Limpens E."/>
            <person name="Saunders D.G."/>
            <person name="Mu D."/>
            <person name="Pang E."/>
            <person name="Cao H."/>
            <person name="Cha H."/>
            <person name="Lin T."/>
            <person name="Zhou Q."/>
            <person name="Shang Y."/>
            <person name="Li Y."/>
            <person name="Ivanov S."/>
            <person name="Sharma T."/>
            <person name="Velzen R.V."/>
            <person name="Ruijter N.D."/>
            <person name="Aanen D.K."/>
            <person name="Win J."/>
            <person name="Kamoun S."/>
            <person name="Bisseling T."/>
            <person name="Huang S."/>
        </authorList>
    </citation>
    <scope>NUCLEOTIDE SEQUENCE [LARGE SCALE GENOMIC DNA]</scope>
    <source>
        <strain evidence="3">DAOM197198w</strain>
    </source>
</reference>
<gene>
    <name evidence="2" type="ORF">RirG_085140</name>
</gene>
<dbReference type="SUPFAM" id="SSF81901">
    <property type="entry name" value="HCP-like"/>
    <property type="match status" value="3"/>
</dbReference>
<dbReference type="Gene3D" id="1.25.40.10">
    <property type="entry name" value="Tetratricopeptide repeat domain"/>
    <property type="match status" value="2"/>
</dbReference>
<accession>A0A015LDU9</accession>
<comment type="caution">
    <text evidence="2">The sequence shown here is derived from an EMBL/GenBank/DDBJ whole genome shotgun (WGS) entry which is preliminary data.</text>
</comment>
<dbReference type="PANTHER" id="PTHR11102:SF160">
    <property type="entry name" value="ERAD-ASSOCIATED E3 UBIQUITIN-PROTEIN LIGASE COMPONENT HRD3"/>
    <property type="match status" value="1"/>
</dbReference>
<dbReference type="InterPro" id="IPR011990">
    <property type="entry name" value="TPR-like_helical_dom_sf"/>
</dbReference>
<protein>
    <submittedName>
        <fullName evidence="2">Skt5p</fullName>
    </submittedName>
</protein>
<dbReference type="HOGENOM" id="CLU_000288_36_14_1"/>
<dbReference type="PANTHER" id="PTHR11102">
    <property type="entry name" value="SEL-1-LIKE PROTEIN"/>
    <property type="match status" value="1"/>
</dbReference>
<dbReference type="STRING" id="1432141.A0A015LDU9"/>